<dbReference type="InterPro" id="IPR002125">
    <property type="entry name" value="CMP_dCMP_dom"/>
</dbReference>
<dbReference type="Pfam" id="PF00383">
    <property type="entry name" value="dCMP_cyt_deam_1"/>
    <property type="match status" value="1"/>
</dbReference>
<dbReference type="CDD" id="cd01285">
    <property type="entry name" value="nucleoside_deaminase"/>
    <property type="match status" value="1"/>
</dbReference>
<dbReference type="Gene3D" id="3.40.140.10">
    <property type="entry name" value="Cytidine Deaminase, domain 2"/>
    <property type="match status" value="1"/>
</dbReference>
<dbReference type="SUPFAM" id="SSF53927">
    <property type="entry name" value="Cytidine deaminase-like"/>
    <property type="match status" value="1"/>
</dbReference>
<gene>
    <name evidence="8" type="primary">tadA</name>
    <name evidence="10" type="ORF">MED92_16295</name>
</gene>
<dbReference type="EMBL" id="AAOW01000013">
    <property type="protein sequence ID" value="EAR60824.1"/>
    <property type="molecule type" value="Genomic_DNA"/>
</dbReference>
<comment type="similarity">
    <text evidence="1">Belongs to the cytidine and deoxycytidylate deaminase family. ADAT2 subfamily.</text>
</comment>
<keyword evidence="3 8" id="KW-0819">tRNA processing</keyword>
<comment type="subunit">
    <text evidence="2 8">Homodimer.</text>
</comment>
<dbReference type="InterPro" id="IPR016192">
    <property type="entry name" value="APOBEC/CMP_deaminase_Zn-bd"/>
</dbReference>
<dbReference type="PANTHER" id="PTHR11079">
    <property type="entry name" value="CYTOSINE DEAMINASE FAMILY MEMBER"/>
    <property type="match status" value="1"/>
</dbReference>
<evidence type="ECO:0000256" key="8">
    <source>
        <dbReference type="HAMAP-Rule" id="MF_00972"/>
    </source>
</evidence>
<comment type="catalytic activity">
    <reaction evidence="7 8">
        <text>adenosine(34) in tRNA + H2O + H(+) = inosine(34) in tRNA + NH4(+)</text>
        <dbReference type="Rhea" id="RHEA:43168"/>
        <dbReference type="Rhea" id="RHEA-COMP:10373"/>
        <dbReference type="Rhea" id="RHEA-COMP:10374"/>
        <dbReference type="ChEBI" id="CHEBI:15377"/>
        <dbReference type="ChEBI" id="CHEBI:15378"/>
        <dbReference type="ChEBI" id="CHEBI:28938"/>
        <dbReference type="ChEBI" id="CHEBI:74411"/>
        <dbReference type="ChEBI" id="CHEBI:82852"/>
        <dbReference type="EC" id="3.5.4.33"/>
    </reaction>
</comment>
<keyword evidence="6 8" id="KW-0862">Zinc</keyword>
<organism evidence="10 11">
    <name type="scientific">Neptuniibacter caesariensis</name>
    <dbReference type="NCBI Taxonomy" id="207954"/>
    <lineage>
        <taxon>Bacteria</taxon>
        <taxon>Pseudomonadati</taxon>
        <taxon>Pseudomonadota</taxon>
        <taxon>Gammaproteobacteria</taxon>
        <taxon>Oceanospirillales</taxon>
        <taxon>Oceanospirillaceae</taxon>
        <taxon>Neptuniibacter</taxon>
    </lineage>
</organism>
<proteinExistence type="inferred from homology"/>
<comment type="caution">
    <text evidence="10">The sequence shown here is derived from an EMBL/GenBank/DDBJ whole genome shotgun (WGS) entry which is preliminary data.</text>
</comment>
<evidence type="ECO:0000256" key="5">
    <source>
        <dbReference type="ARBA" id="ARBA00022801"/>
    </source>
</evidence>
<feature type="active site" description="Proton donor" evidence="8">
    <location>
        <position position="58"/>
    </location>
</feature>
<comment type="cofactor">
    <cofactor evidence="8">
        <name>Zn(2+)</name>
        <dbReference type="ChEBI" id="CHEBI:29105"/>
    </cofactor>
    <text evidence="8">Binds 1 zinc ion per subunit.</text>
</comment>
<evidence type="ECO:0000313" key="10">
    <source>
        <dbReference type="EMBL" id="EAR60824.1"/>
    </source>
</evidence>
<dbReference type="InterPro" id="IPR028883">
    <property type="entry name" value="tRNA_aden_deaminase"/>
</dbReference>
<dbReference type="EC" id="3.5.4.33" evidence="8"/>
<dbReference type="InterPro" id="IPR016193">
    <property type="entry name" value="Cytidine_deaminase-like"/>
</dbReference>
<dbReference type="AlphaFoldDB" id="A0A7U8C408"/>
<comment type="function">
    <text evidence="8">Catalyzes the deamination of adenosine to inosine at the wobble position 34 of tRNA(Arg2).</text>
</comment>
<keyword evidence="4 8" id="KW-0479">Metal-binding</keyword>
<dbReference type="RefSeq" id="WP_007020924.1">
    <property type="nucleotide sequence ID" value="NZ_CH724125.1"/>
</dbReference>
<evidence type="ECO:0000256" key="1">
    <source>
        <dbReference type="ARBA" id="ARBA00010669"/>
    </source>
</evidence>
<dbReference type="PROSITE" id="PS51747">
    <property type="entry name" value="CYT_DCMP_DEAMINASES_2"/>
    <property type="match status" value="1"/>
</dbReference>
<feature type="binding site" evidence="8">
    <location>
        <position position="86"/>
    </location>
    <ligand>
        <name>Zn(2+)</name>
        <dbReference type="ChEBI" id="CHEBI:29105"/>
        <note>catalytic</note>
    </ligand>
</feature>
<evidence type="ECO:0000256" key="2">
    <source>
        <dbReference type="ARBA" id="ARBA00011738"/>
    </source>
</evidence>
<evidence type="ECO:0000256" key="7">
    <source>
        <dbReference type="ARBA" id="ARBA00048045"/>
    </source>
</evidence>
<dbReference type="GO" id="GO:0052717">
    <property type="term" value="F:tRNA-specific adenosine-34 deaminase activity"/>
    <property type="evidence" value="ECO:0007669"/>
    <property type="project" value="UniProtKB-UniRule"/>
</dbReference>
<protein>
    <recommendedName>
        <fullName evidence="8">tRNA-specific adenosine deaminase</fullName>
        <ecNumber evidence="8">3.5.4.33</ecNumber>
    </recommendedName>
</protein>
<accession>A0A7U8C408</accession>
<dbReference type="Proteomes" id="UP000002171">
    <property type="component" value="Unassembled WGS sequence"/>
</dbReference>
<evidence type="ECO:0000256" key="3">
    <source>
        <dbReference type="ARBA" id="ARBA00022694"/>
    </source>
</evidence>
<dbReference type="NCBIfam" id="NF008113">
    <property type="entry name" value="PRK10860.1"/>
    <property type="match status" value="1"/>
</dbReference>
<keyword evidence="5 8" id="KW-0378">Hydrolase</keyword>
<sequence length="168" mass="18476">MDTSKTDLHWMERALELADRAEQLNEVPVGALVVLDGEVVGEGWNHPISGNDPTAHAEMMALRAAAQKVGNYRLVGAELFVTIEPCTMCSGAIVHARIKRVIYGATEAKSGAVDSNCQLFSQPWINHDVEITRGVLAERCSKKISAFFQRRRDEKKAAKRAAKSLESN</sequence>
<feature type="binding site" evidence="8">
    <location>
        <position position="89"/>
    </location>
    <ligand>
        <name>Zn(2+)</name>
        <dbReference type="ChEBI" id="CHEBI:29105"/>
        <note>catalytic</note>
    </ligand>
</feature>
<dbReference type="GO" id="GO:0002100">
    <property type="term" value="P:tRNA wobble adenosine to inosine editing"/>
    <property type="evidence" value="ECO:0007669"/>
    <property type="project" value="UniProtKB-UniRule"/>
</dbReference>
<evidence type="ECO:0000256" key="4">
    <source>
        <dbReference type="ARBA" id="ARBA00022723"/>
    </source>
</evidence>
<name>A0A7U8C408_NEPCE</name>
<feature type="domain" description="CMP/dCMP-type deaminase" evidence="9">
    <location>
        <begin position="5"/>
        <end position="124"/>
    </location>
</feature>
<feature type="binding site" evidence="8">
    <location>
        <position position="56"/>
    </location>
    <ligand>
        <name>Zn(2+)</name>
        <dbReference type="ChEBI" id="CHEBI:29105"/>
        <note>catalytic</note>
    </ligand>
</feature>
<dbReference type="FunFam" id="3.40.140.10:FF:000005">
    <property type="entry name" value="tRNA-specific adenosine deaminase"/>
    <property type="match status" value="1"/>
</dbReference>
<evidence type="ECO:0000313" key="11">
    <source>
        <dbReference type="Proteomes" id="UP000002171"/>
    </source>
</evidence>
<evidence type="ECO:0000256" key="6">
    <source>
        <dbReference type="ARBA" id="ARBA00022833"/>
    </source>
</evidence>
<dbReference type="PANTHER" id="PTHR11079:SF202">
    <property type="entry name" value="TRNA-SPECIFIC ADENOSINE DEAMINASE"/>
    <property type="match status" value="1"/>
</dbReference>
<dbReference type="HAMAP" id="MF_00972">
    <property type="entry name" value="tRNA_aden_deaminase"/>
    <property type="match status" value="1"/>
</dbReference>
<reference evidence="10 11" key="1">
    <citation type="submission" date="2006-02" db="EMBL/GenBank/DDBJ databases">
        <authorList>
            <person name="Pinhassi J."/>
            <person name="Pedros-Alio C."/>
            <person name="Ferriera S."/>
            <person name="Johnson J."/>
            <person name="Kravitz S."/>
            <person name="Halpern A."/>
            <person name="Remington K."/>
            <person name="Beeson K."/>
            <person name="Tran B."/>
            <person name="Rogers Y.-H."/>
            <person name="Friedman R."/>
            <person name="Venter J.C."/>
        </authorList>
    </citation>
    <scope>NUCLEOTIDE SEQUENCE [LARGE SCALE GENOMIC DNA]</scope>
    <source>
        <strain evidence="10 11">MED92</strain>
    </source>
</reference>
<keyword evidence="11" id="KW-1185">Reference proteome</keyword>
<evidence type="ECO:0000259" key="9">
    <source>
        <dbReference type="PROSITE" id="PS51747"/>
    </source>
</evidence>
<dbReference type="GO" id="GO:0008270">
    <property type="term" value="F:zinc ion binding"/>
    <property type="evidence" value="ECO:0007669"/>
    <property type="project" value="UniProtKB-UniRule"/>
</dbReference>
<dbReference type="PROSITE" id="PS00903">
    <property type="entry name" value="CYT_DCMP_DEAMINASES_1"/>
    <property type="match status" value="1"/>
</dbReference>